<comment type="caution">
    <text evidence="10">The sequence shown here is derived from an EMBL/GenBank/DDBJ whole genome shotgun (WGS) entry which is preliminary data.</text>
</comment>
<keyword evidence="7 9" id="KW-0472">Membrane</keyword>
<feature type="transmembrane region" description="Helical" evidence="9">
    <location>
        <begin position="7"/>
        <end position="29"/>
    </location>
</feature>
<dbReference type="RefSeq" id="WP_151673561.1">
    <property type="nucleotide sequence ID" value="NZ_BKCG01000003.1"/>
</dbReference>
<evidence type="ECO:0000256" key="2">
    <source>
        <dbReference type="ARBA" id="ARBA00022448"/>
    </source>
</evidence>
<dbReference type="PANTHER" id="PTHR11958:SF63">
    <property type="entry name" value="AMINO ACID TRANSPORTER"/>
    <property type="match status" value="1"/>
</dbReference>
<accession>A0A5J4IY57</accession>
<dbReference type="Gene3D" id="1.10.3860.10">
    <property type="entry name" value="Sodium:dicarboxylate symporter"/>
    <property type="match status" value="1"/>
</dbReference>
<dbReference type="Proteomes" id="UP000326509">
    <property type="component" value="Unassembled WGS sequence"/>
</dbReference>
<evidence type="ECO:0000313" key="10">
    <source>
        <dbReference type="EMBL" id="GER59342.1"/>
    </source>
</evidence>
<dbReference type="PANTHER" id="PTHR11958">
    <property type="entry name" value="SODIUM/DICARBOXYLATE SYMPORTER-RELATED"/>
    <property type="match status" value="1"/>
</dbReference>
<evidence type="ECO:0000256" key="6">
    <source>
        <dbReference type="ARBA" id="ARBA00022989"/>
    </source>
</evidence>
<evidence type="ECO:0000256" key="7">
    <source>
        <dbReference type="ARBA" id="ARBA00023136"/>
    </source>
</evidence>
<dbReference type="PRINTS" id="PR00173">
    <property type="entry name" value="EDTRNSPORT"/>
</dbReference>
<keyword evidence="6 9" id="KW-1133">Transmembrane helix</keyword>
<feature type="transmembrane region" description="Helical" evidence="9">
    <location>
        <begin position="367"/>
        <end position="389"/>
    </location>
</feature>
<proteinExistence type="predicted"/>
<dbReference type="InterPro" id="IPR036458">
    <property type="entry name" value="Na:dicarbo_symporter_sf"/>
</dbReference>
<feature type="transmembrane region" description="Helical" evidence="9">
    <location>
        <begin position="343"/>
        <end position="361"/>
    </location>
</feature>
<feature type="transmembrane region" description="Helical" evidence="9">
    <location>
        <begin position="41"/>
        <end position="62"/>
    </location>
</feature>
<protein>
    <submittedName>
        <fullName evidence="10">Glutamate:proton symporter</fullName>
    </submittedName>
</protein>
<keyword evidence="11" id="KW-1185">Reference proteome</keyword>
<dbReference type="InterPro" id="IPR001991">
    <property type="entry name" value="Na-dicarboxylate_symporter"/>
</dbReference>
<evidence type="ECO:0000256" key="4">
    <source>
        <dbReference type="ARBA" id="ARBA00022692"/>
    </source>
</evidence>
<dbReference type="GO" id="GO:1902475">
    <property type="term" value="P:L-alpha-amino acid transmembrane transport"/>
    <property type="evidence" value="ECO:0007669"/>
    <property type="project" value="UniProtKB-ARBA"/>
</dbReference>
<sequence length="434" mass="46094">MKKLALHWQILIGMALGVIFALILTNFSWGDEFVGDWIKPFGTIFINSLKLIAVPLIFASLVKGVSDLKDISSLSKMGLRTILTYVATTIIAVSIGLAIVNLVGPGKSISEETRTELVDAYGGEAEKRQEAAKAQKEAGPLQALVDLVPSNIIGASSNNSNMLQVIFFAIFFAIGLILIPEKDAKPVKKFFDGFNEVILKMIDLIMLAAPYGVFALLAALVVEAPSADLFAALGMYALCVVCGLLLMIGVYVSMVWIFTKKSPSFFLNGISPAQLLAFSTSSSAATLPVTMERVEEHLGVKKEVTSFVLPIGATINMDGTSLYQAVAAVFIAQAFGMDLDLGTQLGIIVTATLASIGSAAVPGAGMVMLVIVLAQAGIPEAGLALIFAVDRPLDMCRTVVNVTGDATVSMLVAKSQGKLGEPHIKDWDDNYKKV</sequence>
<feature type="transmembrane region" description="Helical" evidence="9">
    <location>
        <begin position="201"/>
        <end position="222"/>
    </location>
</feature>
<comment type="subcellular location">
    <subcellularLocation>
        <location evidence="1">Cell membrane</location>
        <topology evidence="1">Multi-pass membrane protein</topology>
    </subcellularLocation>
</comment>
<dbReference type="OrthoDB" id="9768885at2"/>
<dbReference type="InterPro" id="IPR018107">
    <property type="entry name" value="Na-dicarboxylate_symporter_CS"/>
</dbReference>
<dbReference type="SUPFAM" id="SSF118215">
    <property type="entry name" value="Proton glutamate symport protein"/>
    <property type="match status" value="1"/>
</dbReference>
<feature type="transmembrane region" description="Helical" evidence="9">
    <location>
        <begin position="234"/>
        <end position="258"/>
    </location>
</feature>
<dbReference type="Pfam" id="PF00375">
    <property type="entry name" value="SDF"/>
    <property type="match status" value="1"/>
</dbReference>
<dbReference type="InterPro" id="IPR050746">
    <property type="entry name" value="DAACS"/>
</dbReference>
<keyword evidence="5" id="KW-0769">Symport</keyword>
<dbReference type="GO" id="GO:0006835">
    <property type="term" value="P:dicarboxylic acid transport"/>
    <property type="evidence" value="ECO:0007669"/>
    <property type="project" value="UniProtKB-ARBA"/>
</dbReference>
<evidence type="ECO:0000256" key="1">
    <source>
        <dbReference type="ARBA" id="ARBA00004651"/>
    </source>
</evidence>
<reference evidence="10 11" key="1">
    <citation type="submission" date="2019-08" db="EMBL/GenBank/DDBJ databases">
        <title>Draft genome sequence of Ulvibacter marinus type strain NBRC 109484.</title>
        <authorList>
            <person name="Kawano K."/>
            <person name="Ushijima N."/>
            <person name="Kihara M."/>
            <person name="Itoh H."/>
        </authorList>
    </citation>
    <scope>NUCLEOTIDE SEQUENCE [LARGE SCALE GENOMIC DNA]</scope>
    <source>
        <strain evidence="10 11">NBRC 109484</strain>
    </source>
</reference>
<keyword evidence="2" id="KW-0813">Transport</keyword>
<feature type="transmembrane region" description="Helical" evidence="9">
    <location>
        <begin position="162"/>
        <end position="180"/>
    </location>
</feature>
<dbReference type="GO" id="GO:0005886">
    <property type="term" value="C:plasma membrane"/>
    <property type="evidence" value="ECO:0007669"/>
    <property type="project" value="UniProtKB-SubCell"/>
</dbReference>
<dbReference type="EMBL" id="BKCG01000003">
    <property type="protein sequence ID" value="GER59342.1"/>
    <property type="molecule type" value="Genomic_DNA"/>
</dbReference>
<keyword evidence="3" id="KW-1003">Cell membrane</keyword>
<keyword evidence="8" id="KW-0325">Glycoprotein</keyword>
<gene>
    <name evidence="10" type="primary">gltP</name>
    <name evidence="10" type="ORF">ULMA_14500</name>
</gene>
<dbReference type="FunFam" id="1.10.3860.10:FF:000001">
    <property type="entry name" value="C4-dicarboxylate transport protein"/>
    <property type="match status" value="1"/>
</dbReference>
<dbReference type="PROSITE" id="PS00714">
    <property type="entry name" value="NA_DICARBOXYL_SYMP_2"/>
    <property type="match status" value="1"/>
</dbReference>
<dbReference type="GO" id="GO:0015293">
    <property type="term" value="F:symporter activity"/>
    <property type="evidence" value="ECO:0007669"/>
    <property type="project" value="UniProtKB-KW"/>
</dbReference>
<organism evidence="10 11">
    <name type="scientific">Patiriisocius marinus</name>
    <dbReference type="NCBI Taxonomy" id="1397112"/>
    <lineage>
        <taxon>Bacteria</taxon>
        <taxon>Pseudomonadati</taxon>
        <taxon>Bacteroidota</taxon>
        <taxon>Flavobacteriia</taxon>
        <taxon>Flavobacteriales</taxon>
        <taxon>Flavobacteriaceae</taxon>
        <taxon>Patiriisocius</taxon>
    </lineage>
</organism>
<evidence type="ECO:0000256" key="5">
    <source>
        <dbReference type="ARBA" id="ARBA00022847"/>
    </source>
</evidence>
<name>A0A5J4IY57_9FLAO</name>
<evidence type="ECO:0000256" key="8">
    <source>
        <dbReference type="ARBA" id="ARBA00023180"/>
    </source>
</evidence>
<evidence type="ECO:0000313" key="11">
    <source>
        <dbReference type="Proteomes" id="UP000326509"/>
    </source>
</evidence>
<dbReference type="AlphaFoldDB" id="A0A5J4IY57"/>
<feature type="transmembrane region" description="Helical" evidence="9">
    <location>
        <begin position="82"/>
        <end position="104"/>
    </location>
</feature>
<keyword evidence="4 9" id="KW-0812">Transmembrane</keyword>
<evidence type="ECO:0000256" key="9">
    <source>
        <dbReference type="SAM" id="Phobius"/>
    </source>
</evidence>
<evidence type="ECO:0000256" key="3">
    <source>
        <dbReference type="ARBA" id="ARBA00022475"/>
    </source>
</evidence>